<keyword evidence="1" id="KW-0646">Protease inhibitor</keyword>
<dbReference type="Pfam" id="PF09394">
    <property type="entry name" value="Inhibitor_I42"/>
    <property type="match status" value="2"/>
</dbReference>
<dbReference type="EMBL" id="JAWDKA010000001">
    <property type="protein sequence ID" value="MDV0440953.1"/>
    <property type="molecule type" value="Genomic_DNA"/>
</dbReference>
<dbReference type="Proteomes" id="UP001273136">
    <property type="component" value="Unassembled WGS sequence"/>
</dbReference>
<name>A0AAE4MCE6_9EURY</name>
<accession>A0AAE4MCE6</accession>
<proteinExistence type="predicted"/>
<dbReference type="PANTHER" id="PTHR36530:SF1">
    <property type="entry name" value="AMOEBIASIN-1"/>
    <property type="match status" value="1"/>
</dbReference>
<dbReference type="InterPro" id="IPR018990">
    <property type="entry name" value="Prot_inh_I42_chagasin"/>
</dbReference>
<evidence type="ECO:0000259" key="3">
    <source>
        <dbReference type="Pfam" id="PF09394"/>
    </source>
</evidence>
<dbReference type="GO" id="GO:0004869">
    <property type="term" value="F:cysteine-type endopeptidase inhibitor activity"/>
    <property type="evidence" value="ECO:0007669"/>
    <property type="project" value="UniProtKB-KW"/>
</dbReference>
<keyword evidence="5" id="KW-1185">Reference proteome</keyword>
<evidence type="ECO:0000313" key="4">
    <source>
        <dbReference type="EMBL" id="MDV0440953.1"/>
    </source>
</evidence>
<keyword evidence="2" id="KW-0789">Thiol protease inhibitor</keyword>
<dbReference type="RefSeq" id="WP_338093348.1">
    <property type="nucleotide sequence ID" value="NZ_JAWDKA010000001.1"/>
</dbReference>
<dbReference type="AlphaFoldDB" id="A0AAE4MCE6"/>
<dbReference type="Gene3D" id="2.60.40.2020">
    <property type="match status" value="2"/>
</dbReference>
<protein>
    <recommendedName>
        <fullName evidence="3">Proteinase inhibitor I42 chagasin domain-containing protein</fullName>
    </recommendedName>
</protein>
<dbReference type="InterPro" id="IPR052781">
    <property type="entry name" value="Cys_protease_inhibitor_I42"/>
</dbReference>
<dbReference type="SUPFAM" id="SSF141066">
    <property type="entry name" value="ICP-like"/>
    <property type="match status" value="2"/>
</dbReference>
<reference evidence="4" key="1">
    <citation type="submission" date="2023-06" db="EMBL/GenBank/DDBJ databases">
        <title>Genome sequence of Methancorpusculaceae sp. Ag1.</title>
        <authorList>
            <person name="Protasov E."/>
            <person name="Platt K."/>
            <person name="Poehlein A."/>
            <person name="Daniel R."/>
            <person name="Brune A."/>
        </authorList>
    </citation>
    <scope>NUCLEOTIDE SEQUENCE</scope>
    <source>
        <strain evidence="4">Ag1</strain>
    </source>
</reference>
<sequence length="253" mass="27382">MKKNIILFIGLVCAVLAVGIVGTAIAASHEPQDNNTTGITPELIVSVEKTATVSAGEQVKFIVPGNPTTGYRWIVTDADGLNVTEEFIQATQEEGMVGVGGWQVFVLTAENAGTYTFTAEYKRSWETDAEPVYTFTQTVVVTESSGEAAEEPVYVISFDGMMNPQVNEVVKIIVPGNPTTGYVWNAAAADGLKILKSEYLPDEHEEGMTGVGGTYVWYVTAENAGTYTFGAEYKRSWETTAAEQFTVNLTFIE</sequence>
<dbReference type="PANTHER" id="PTHR36530">
    <property type="entry name" value="INHIBITOR OF CYSTEINE PEPTIDASE"/>
    <property type="match status" value="1"/>
</dbReference>
<evidence type="ECO:0000313" key="5">
    <source>
        <dbReference type="Proteomes" id="UP001273136"/>
    </source>
</evidence>
<evidence type="ECO:0000256" key="2">
    <source>
        <dbReference type="ARBA" id="ARBA00022704"/>
    </source>
</evidence>
<organism evidence="4 5">
    <name type="scientific">Methanorbis furvi</name>
    <dbReference type="NCBI Taxonomy" id="3028299"/>
    <lineage>
        <taxon>Archaea</taxon>
        <taxon>Methanobacteriati</taxon>
        <taxon>Methanobacteriota</taxon>
        <taxon>Stenosarchaea group</taxon>
        <taxon>Methanomicrobia</taxon>
        <taxon>Methanomicrobiales</taxon>
        <taxon>Methanocorpusculaceae</taxon>
        <taxon>Methanorbis</taxon>
    </lineage>
</organism>
<gene>
    <name evidence="4" type="ORF">McpAg1_01320</name>
</gene>
<feature type="domain" description="Proteinase inhibitor I42 chagasin" evidence="3">
    <location>
        <begin position="52"/>
        <end position="139"/>
    </location>
</feature>
<feature type="domain" description="Proteinase inhibitor I42 chagasin" evidence="3">
    <location>
        <begin position="165"/>
        <end position="248"/>
    </location>
</feature>
<dbReference type="InterPro" id="IPR036331">
    <property type="entry name" value="Chagasin-like_sf"/>
</dbReference>
<comment type="caution">
    <text evidence="4">The sequence shown here is derived from an EMBL/GenBank/DDBJ whole genome shotgun (WGS) entry which is preliminary data.</text>
</comment>
<evidence type="ECO:0000256" key="1">
    <source>
        <dbReference type="ARBA" id="ARBA00022690"/>
    </source>
</evidence>